<keyword evidence="4 6" id="KW-1133">Transmembrane helix</keyword>
<feature type="transmembrane region" description="Helical" evidence="6">
    <location>
        <begin position="177"/>
        <end position="196"/>
    </location>
</feature>
<dbReference type="InterPro" id="IPR050638">
    <property type="entry name" value="AA-Vitamin_Transporters"/>
</dbReference>
<feature type="domain" description="EamA" evidence="7">
    <location>
        <begin position="146"/>
        <end position="279"/>
    </location>
</feature>
<dbReference type="AlphaFoldDB" id="A0A2P8D8V9"/>
<dbReference type="OrthoDB" id="68076at2"/>
<reference evidence="8 9" key="1">
    <citation type="submission" date="2018-03" db="EMBL/GenBank/DDBJ databases">
        <title>Genomic Encyclopedia of Archaeal and Bacterial Type Strains, Phase II (KMG-II): from individual species to whole genera.</title>
        <authorList>
            <person name="Goeker M."/>
        </authorList>
    </citation>
    <scope>NUCLEOTIDE SEQUENCE [LARGE SCALE GENOMIC DNA]</scope>
    <source>
        <strain evidence="8 9">DSM 45312</strain>
    </source>
</reference>
<feature type="transmembrane region" description="Helical" evidence="6">
    <location>
        <begin position="208"/>
        <end position="229"/>
    </location>
</feature>
<evidence type="ECO:0000313" key="9">
    <source>
        <dbReference type="Proteomes" id="UP000240542"/>
    </source>
</evidence>
<feature type="transmembrane region" description="Helical" evidence="6">
    <location>
        <begin position="89"/>
        <end position="110"/>
    </location>
</feature>
<protein>
    <submittedName>
        <fullName evidence="8">Putative membrane protein</fullName>
    </submittedName>
</protein>
<evidence type="ECO:0000256" key="6">
    <source>
        <dbReference type="SAM" id="Phobius"/>
    </source>
</evidence>
<evidence type="ECO:0000256" key="3">
    <source>
        <dbReference type="ARBA" id="ARBA00022692"/>
    </source>
</evidence>
<feature type="transmembrane region" description="Helical" evidence="6">
    <location>
        <begin position="264"/>
        <end position="281"/>
    </location>
</feature>
<comment type="caution">
    <text evidence="8">The sequence shown here is derived from an EMBL/GenBank/DDBJ whole genome shotgun (WGS) entry which is preliminary data.</text>
</comment>
<feature type="transmembrane region" description="Helical" evidence="6">
    <location>
        <begin position="30"/>
        <end position="51"/>
    </location>
</feature>
<dbReference type="RefSeq" id="WP_106584916.1">
    <property type="nucleotide sequence ID" value="NZ_PYGA01000016.1"/>
</dbReference>
<feature type="transmembrane region" description="Helical" evidence="6">
    <location>
        <begin position="235"/>
        <end position="257"/>
    </location>
</feature>
<evidence type="ECO:0000256" key="4">
    <source>
        <dbReference type="ARBA" id="ARBA00022989"/>
    </source>
</evidence>
<keyword evidence="5 6" id="KW-0472">Membrane</keyword>
<evidence type="ECO:0000256" key="2">
    <source>
        <dbReference type="ARBA" id="ARBA00007362"/>
    </source>
</evidence>
<dbReference type="Pfam" id="PF00892">
    <property type="entry name" value="EamA"/>
    <property type="match status" value="2"/>
</dbReference>
<dbReference type="InterPro" id="IPR037185">
    <property type="entry name" value="EmrE-like"/>
</dbReference>
<feature type="transmembrane region" description="Helical" evidence="6">
    <location>
        <begin position="63"/>
        <end position="82"/>
    </location>
</feature>
<evidence type="ECO:0000259" key="7">
    <source>
        <dbReference type="Pfam" id="PF00892"/>
    </source>
</evidence>
<feature type="transmembrane region" description="Helical" evidence="6">
    <location>
        <begin position="145"/>
        <end position="165"/>
    </location>
</feature>
<feature type="transmembrane region" description="Helical" evidence="6">
    <location>
        <begin position="6"/>
        <end position="23"/>
    </location>
</feature>
<keyword evidence="3 6" id="KW-0812">Transmembrane</keyword>
<dbReference type="PANTHER" id="PTHR32322:SF2">
    <property type="entry name" value="EAMA DOMAIN-CONTAINING PROTEIN"/>
    <property type="match status" value="1"/>
</dbReference>
<organism evidence="8 9">
    <name type="scientific">Murinocardiopsis flavida</name>
    <dbReference type="NCBI Taxonomy" id="645275"/>
    <lineage>
        <taxon>Bacteria</taxon>
        <taxon>Bacillati</taxon>
        <taxon>Actinomycetota</taxon>
        <taxon>Actinomycetes</taxon>
        <taxon>Streptosporangiales</taxon>
        <taxon>Nocardiopsidaceae</taxon>
        <taxon>Murinocardiopsis</taxon>
    </lineage>
</organism>
<name>A0A2P8D8V9_9ACTN</name>
<accession>A0A2P8D8V9</accession>
<dbReference type="Proteomes" id="UP000240542">
    <property type="component" value="Unassembled WGS sequence"/>
</dbReference>
<sequence length="282" mass="27462">MGEALALVSALCFGLTDVAAGLLSRRAHSITVACYGQAFGTVLMAAVVPFAAAPEVHPADLGWGALSGVGTGLGAAALFHAMSVGRFSTVVPLSVVAGAALPVLAGVALLDERPGVAAWAGIAASVPALWLIARSTGGRGGPGDGGAVAGLLPALLAGAAFALQYTALAQADPAAGLWPLLANRAASAVLVFALVLPRPARLRVPALIGAGAAGSGALSTAAITAFALAGRAQDLSTAAVLTSMYPVVPVLWGVAALGERLDRHQSFGLVCAAAAIGLIAAG</sequence>
<dbReference type="PANTHER" id="PTHR32322">
    <property type="entry name" value="INNER MEMBRANE TRANSPORTER"/>
    <property type="match status" value="1"/>
</dbReference>
<keyword evidence="9" id="KW-1185">Reference proteome</keyword>
<comment type="subcellular location">
    <subcellularLocation>
        <location evidence="1">Membrane</location>
        <topology evidence="1">Multi-pass membrane protein</topology>
    </subcellularLocation>
</comment>
<feature type="domain" description="EamA" evidence="7">
    <location>
        <begin position="2"/>
        <end position="133"/>
    </location>
</feature>
<evidence type="ECO:0000256" key="5">
    <source>
        <dbReference type="ARBA" id="ARBA00023136"/>
    </source>
</evidence>
<feature type="transmembrane region" description="Helical" evidence="6">
    <location>
        <begin position="116"/>
        <end position="133"/>
    </location>
</feature>
<gene>
    <name evidence="8" type="ORF">CLV63_11650</name>
</gene>
<proteinExistence type="inferred from homology"/>
<evidence type="ECO:0000256" key="1">
    <source>
        <dbReference type="ARBA" id="ARBA00004141"/>
    </source>
</evidence>
<dbReference type="Gene3D" id="1.10.3730.20">
    <property type="match status" value="1"/>
</dbReference>
<comment type="similarity">
    <text evidence="2">Belongs to the EamA transporter family.</text>
</comment>
<dbReference type="InterPro" id="IPR000620">
    <property type="entry name" value="EamA_dom"/>
</dbReference>
<dbReference type="EMBL" id="PYGA01000016">
    <property type="protein sequence ID" value="PSK93643.1"/>
    <property type="molecule type" value="Genomic_DNA"/>
</dbReference>
<dbReference type="SUPFAM" id="SSF103481">
    <property type="entry name" value="Multidrug resistance efflux transporter EmrE"/>
    <property type="match status" value="2"/>
</dbReference>
<dbReference type="GO" id="GO:0016020">
    <property type="term" value="C:membrane"/>
    <property type="evidence" value="ECO:0007669"/>
    <property type="project" value="UniProtKB-SubCell"/>
</dbReference>
<evidence type="ECO:0000313" key="8">
    <source>
        <dbReference type="EMBL" id="PSK93643.1"/>
    </source>
</evidence>